<feature type="active site" description="Charge relay system" evidence="5">
    <location>
        <position position="462"/>
    </location>
</feature>
<dbReference type="EMBL" id="CP058595">
    <property type="protein sequence ID" value="QLG45382.1"/>
    <property type="molecule type" value="Genomic_DNA"/>
</dbReference>
<dbReference type="InterPro" id="IPR017308">
    <property type="entry name" value="Pept_S8_subtilisin_bacteroid"/>
</dbReference>
<evidence type="ECO:0000259" key="8">
    <source>
        <dbReference type="Pfam" id="PF00082"/>
    </source>
</evidence>
<evidence type="ECO:0000313" key="9">
    <source>
        <dbReference type="EMBL" id="QLG45382.1"/>
    </source>
</evidence>
<dbReference type="CDD" id="cd07483">
    <property type="entry name" value="Peptidases_S8_Subtilisin_Novo-like"/>
    <property type="match status" value="1"/>
</dbReference>
<dbReference type="InterPro" id="IPR036852">
    <property type="entry name" value="Peptidase_S8/S53_dom_sf"/>
</dbReference>
<dbReference type="InterPro" id="IPR051048">
    <property type="entry name" value="Peptidase_S8/S53_subtilisin"/>
</dbReference>
<keyword evidence="4 5" id="KW-0720">Serine protease</keyword>
<dbReference type="KEGG" id="cagg:HYG79_08490"/>
<dbReference type="Proteomes" id="UP000509302">
    <property type="component" value="Chromosome"/>
</dbReference>
<reference evidence="9 10" key="1">
    <citation type="journal article" date="2006" name="Int. J. Syst. Evol. Microbiol.">
        <title>Costertonia aggregata gen. nov., sp. nov., a mesophilic marine bacterium of the family Flavobacteriaceae, isolated from a mature biofilm.</title>
        <authorList>
            <person name="Kwon K.K."/>
            <person name="Lee Y.K."/>
            <person name="Lee H.K."/>
        </authorList>
    </citation>
    <scope>NUCLEOTIDE SEQUENCE [LARGE SCALE GENOMIC DNA]</scope>
    <source>
        <strain evidence="9 10">KCCM 42265</strain>
    </source>
</reference>
<dbReference type="PROSITE" id="PS51892">
    <property type="entry name" value="SUBTILASE"/>
    <property type="match status" value="1"/>
</dbReference>
<feature type="active site" description="Charge relay system" evidence="5">
    <location>
        <position position="89"/>
    </location>
</feature>
<dbReference type="PROSITE" id="PS00138">
    <property type="entry name" value="SUBTILASE_SER"/>
    <property type="match status" value="1"/>
</dbReference>
<evidence type="ECO:0000256" key="6">
    <source>
        <dbReference type="RuleBase" id="RU003355"/>
    </source>
</evidence>
<dbReference type="AlphaFoldDB" id="A0A7H9APM1"/>
<dbReference type="InterPro" id="IPR015500">
    <property type="entry name" value="Peptidase_S8_subtilisin-rel"/>
</dbReference>
<evidence type="ECO:0000256" key="7">
    <source>
        <dbReference type="SAM" id="SignalP"/>
    </source>
</evidence>
<dbReference type="GO" id="GO:0004252">
    <property type="term" value="F:serine-type endopeptidase activity"/>
    <property type="evidence" value="ECO:0007669"/>
    <property type="project" value="UniProtKB-UniRule"/>
</dbReference>
<keyword evidence="2 5" id="KW-0645">Protease</keyword>
<dbReference type="Gene3D" id="3.40.50.200">
    <property type="entry name" value="Peptidase S8/S53 domain"/>
    <property type="match status" value="2"/>
</dbReference>
<dbReference type="InterPro" id="IPR000209">
    <property type="entry name" value="Peptidase_S8/S53_dom"/>
</dbReference>
<organism evidence="9 10">
    <name type="scientific">Costertonia aggregata</name>
    <dbReference type="NCBI Taxonomy" id="343403"/>
    <lineage>
        <taxon>Bacteria</taxon>
        <taxon>Pseudomonadati</taxon>
        <taxon>Bacteroidota</taxon>
        <taxon>Flavobacteriia</taxon>
        <taxon>Flavobacteriales</taxon>
        <taxon>Flavobacteriaceae</taxon>
        <taxon>Costertonia</taxon>
    </lineage>
</organism>
<protein>
    <submittedName>
        <fullName evidence="9">S8 family serine peptidase</fullName>
    </submittedName>
</protein>
<accession>A0A7H9APM1</accession>
<feature type="chain" id="PRO_5028848990" evidence="7">
    <location>
        <begin position="23"/>
        <end position="543"/>
    </location>
</feature>
<evidence type="ECO:0000313" key="10">
    <source>
        <dbReference type="Proteomes" id="UP000509302"/>
    </source>
</evidence>
<dbReference type="InterPro" id="IPR022398">
    <property type="entry name" value="Peptidase_S8_His-AS"/>
</dbReference>
<dbReference type="GO" id="GO:0006508">
    <property type="term" value="P:proteolysis"/>
    <property type="evidence" value="ECO:0007669"/>
    <property type="project" value="UniProtKB-KW"/>
</dbReference>
<dbReference type="PANTHER" id="PTHR43399">
    <property type="entry name" value="SUBTILISIN-RELATED"/>
    <property type="match status" value="1"/>
</dbReference>
<keyword evidence="7" id="KW-0732">Signal</keyword>
<feature type="domain" description="Peptidase S8/S53" evidence="8">
    <location>
        <begin position="80"/>
        <end position="495"/>
    </location>
</feature>
<sequence length="543" mass="58734">MTRIFSKSVLGLSASIILMGCGATTLVSTPIENIDDTPLKVSDLTETEKKTWGHKDLITDTIPGMSVDKAYTEIIGTKKGEKVIVAVLDSGMDLKHEDLDDVLWTNTDEKPGNGKDDDNNGYIDDIHGYNFLGDSYNEQLEYTRMLRLGLGDAATQAKAKAELDKEYQKFLGYKNQMEQMLPVVKEADKAIAAHLGKEDYTKKEVAAIKPDDETLGRNKSIIMQMLTYGDSIDEVIESIEGDTKSVAERLNYNLNKDFNGREIVGDDPYDINDTDYGDGNPQNRVEDESHGTHVAGIIAAERNNGKGVNGVANNVALMSIRAVPNGDEYDKDIALGIRYAVDNGAKIINASFGKSFSPNAEWVYEALKYAAKKDVLFVHAAGNDGADLDDPNHPNFPNDQINNGAEFADNVITVGALAPKYGSEIVASFSNYGDINVDVFAPGDKVYSTMPNNEYDFQGGTSMAAPAVAGVAALIRSYYPKLSAAQVKKILMQSGLTVKTSVILGGDASKNSTLDKVSTSGKIVNAYNALIMADGVSRGKIKL</sequence>
<keyword evidence="3 5" id="KW-0378">Hydrolase</keyword>
<evidence type="ECO:0000256" key="3">
    <source>
        <dbReference type="ARBA" id="ARBA00022801"/>
    </source>
</evidence>
<proteinExistence type="inferred from homology"/>
<dbReference type="RefSeq" id="WP_179241671.1">
    <property type="nucleotide sequence ID" value="NZ_CP058595.1"/>
</dbReference>
<dbReference type="InterPro" id="IPR034080">
    <property type="entry name" value="Protease_P7-like_dom"/>
</dbReference>
<dbReference type="PANTHER" id="PTHR43399:SF4">
    <property type="entry name" value="CELL WALL-ASSOCIATED PROTEASE"/>
    <property type="match status" value="1"/>
</dbReference>
<evidence type="ECO:0000256" key="2">
    <source>
        <dbReference type="ARBA" id="ARBA00022670"/>
    </source>
</evidence>
<dbReference type="PROSITE" id="PS00136">
    <property type="entry name" value="SUBTILASE_ASP"/>
    <property type="match status" value="1"/>
</dbReference>
<evidence type="ECO:0000256" key="4">
    <source>
        <dbReference type="ARBA" id="ARBA00022825"/>
    </source>
</evidence>
<keyword evidence="10" id="KW-1185">Reference proteome</keyword>
<feature type="active site" description="Charge relay system" evidence="5">
    <location>
        <position position="290"/>
    </location>
</feature>
<dbReference type="PROSITE" id="PS51257">
    <property type="entry name" value="PROKAR_LIPOPROTEIN"/>
    <property type="match status" value="1"/>
</dbReference>
<dbReference type="Pfam" id="PF00082">
    <property type="entry name" value="Peptidase_S8"/>
    <property type="match status" value="1"/>
</dbReference>
<dbReference type="SUPFAM" id="SSF52743">
    <property type="entry name" value="Subtilisin-like"/>
    <property type="match status" value="1"/>
</dbReference>
<dbReference type="PIRSF" id="PIRSF037892">
    <property type="entry name" value="Subtilisin_rel_SRU_0565"/>
    <property type="match status" value="1"/>
</dbReference>
<gene>
    <name evidence="9" type="ORF">HYG79_08490</name>
</gene>
<dbReference type="PROSITE" id="PS00137">
    <property type="entry name" value="SUBTILASE_HIS"/>
    <property type="match status" value="1"/>
</dbReference>
<evidence type="ECO:0000256" key="1">
    <source>
        <dbReference type="ARBA" id="ARBA00011073"/>
    </source>
</evidence>
<dbReference type="InterPro" id="IPR023827">
    <property type="entry name" value="Peptidase_S8_Asp-AS"/>
</dbReference>
<feature type="signal peptide" evidence="7">
    <location>
        <begin position="1"/>
        <end position="22"/>
    </location>
</feature>
<evidence type="ECO:0000256" key="5">
    <source>
        <dbReference type="PROSITE-ProRule" id="PRU01240"/>
    </source>
</evidence>
<name>A0A7H9APM1_9FLAO</name>
<dbReference type="InterPro" id="IPR023828">
    <property type="entry name" value="Peptidase_S8_Ser-AS"/>
</dbReference>
<dbReference type="PRINTS" id="PR00723">
    <property type="entry name" value="SUBTILISIN"/>
</dbReference>
<comment type="similarity">
    <text evidence="1 5 6">Belongs to the peptidase S8 family.</text>
</comment>